<keyword evidence="1" id="KW-0677">Repeat</keyword>
<sequence length="745" mass="84161">MSENLKECFMSLSLLPKNCSFSKESIIRFWSSIGFLKFENRRSTEDAGSQYFDDMQQRSLLQRLQLDNQTCFFFMHDLVQKLAESVAGDSFQKLNTETLNLFSDKGRYLSVLVNELPKSVDLNSIQQSSSLRALQIFNTVNPWLAKNISIELNEGFFQNLKSLRVLNFNDTGIRTLPSSIGNLKQLRYMGLARTNIKTLPESIGFLYNMQTMDLSECDLHDLPEGLRNLVNLQHLIVSKWSNIRMPSGIGCLTNLELLPVFNIGIGSGCEISEMRKLNKLRGELRINGLDNISNLLDVMQANLFNKKHIDVLVLNWSPGVPQTGGHYSMLDSDVDHGQVLEALQPQPNLLELEMHHYPGLSYPNWLGDSSYSRLGKVILFGNCKISCKYLPPLGRLPSLRDLSIQCMLTVEYVGYEFCHHDGQNKAFSSLNTLEFKYMPKWVRWFGVRFGDFCSLETLKIVECKALHFMSKHLSYSLKKMVLNNCSKLASVPLTLTSLTSLILMGDINKSLLTNTSFSSLKSLEIGFAQNMQYVMLGSMPLLEVLVIKGCKNLKSLIGLPGLAFLKELELDECPSLMLALDDRIPPHTILKVINCPKLCFWKLYQMKIRMEESDNFLQAFGDADIFQCKESNKFVTDNFVGTGYEEAFNCSIGQKDEVQPALPTFGDDYNLDWLFSVTQKKQGYCKGEQQPTSSRKRLWDGQIKWPSNSSDKGKQICDDSSGTSIASASDSELGSFGGTSEEDWS</sequence>
<protein>
    <submittedName>
        <fullName evidence="6">NB-ARC domain-containing disease resistance protein</fullName>
    </submittedName>
</protein>
<keyword evidence="2" id="KW-0611">Plant defense</keyword>
<organism evidence="6 7">
    <name type="scientific">Rhynchospora pubera</name>
    <dbReference type="NCBI Taxonomy" id="906938"/>
    <lineage>
        <taxon>Eukaryota</taxon>
        <taxon>Viridiplantae</taxon>
        <taxon>Streptophyta</taxon>
        <taxon>Embryophyta</taxon>
        <taxon>Tracheophyta</taxon>
        <taxon>Spermatophyta</taxon>
        <taxon>Magnoliopsida</taxon>
        <taxon>Liliopsida</taxon>
        <taxon>Poales</taxon>
        <taxon>Cyperaceae</taxon>
        <taxon>Cyperoideae</taxon>
        <taxon>Rhynchosporeae</taxon>
        <taxon>Rhynchospora</taxon>
    </lineage>
</organism>
<dbReference type="EMBL" id="JAMFTS010000004">
    <property type="protein sequence ID" value="KAJ4765071.1"/>
    <property type="molecule type" value="Genomic_DNA"/>
</dbReference>
<dbReference type="GO" id="GO:0006952">
    <property type="term" value="P:defense response"/>
    <property type="evidence" value="ECO:0007669"/>
    <property type="project" value="UniProtKB-KW"/>
</dbReference>
<dbReference type="SUPFAM" id="SSF52058">
    <property type="entry name" value="L domain-like"/>
    <property type="match status" value="1"/>
</dbReference>
<dbReference type="InterPro" id="IPR055414">
    <property type="entry name" value="LRR_R13L4/SHOC2-like"/>
</dbReference>
<feature type="region of interest" description="Disordered" evidence="3">
    <location>
        <begin position="685"/>
        <end position="745"/>
    </location>
</feature>
<dbReference type="PANTHER" id="PTHR47186:SF3">
    <property type="entry name" value="OS09G0267800 PROTEIN"/>
    <property type="match status" value="1"/>
</dbReference>
<evidence type="ECO:0000313" key="6">
    <source>
        <dbReference type="EMBL" id="KAJ4765071.1"/>
    </source>
</evidence>
<dbReference type="InterPro" id="IPR036388">
    <property type="entry name" value="WH-like_DNA-bd_sf"/>
</dbReference>
<dbReference type="InterPro" id="IPR032675">
    <property type="entry name" value="LRR_dom_sf"/>
</dbReference>
<evidence type="ECO:0000259" key="5">
    <source>
        <dbReference type="Pfam" id="PF23598"/>
    </source>
</evidence>
<dbReference type="Pfam" id="PF23598">
    <property type="entry name" value="LRR_14"/>
    <property type="match status" value="1"/>
</dbReference>
<evidence type="ECO:0000256" key="3">
    <source>
        <dbReference type="SAM" id="MobiDB-lite"/>
    </source>
</evidence>
<dbReference type="InterPro" id="IPR058922">
    <property type="entry name" value="WHD_DRP"/>
</dbReference>
<feature type="domain" description="Disease resistance R13L4/SHOC-2-like LRR" evidence="5">
    <location>
        <begin position="159"/>
        <end position="491"/>
    </location>
</feature>
<comment type="caution">
    <text evidence="6">The sequence shown here is derived from an EMBL/GenBank/DDBJ whole genome shotgun (WGS) entry which is preliminary data.</text>
</comment>
<evidence type="ECO:0000313" key="7">
    <source>
        <dbReference type="Proteomes" id="UP001140206"/>
    </source>
</evidence>
<feature type="compositionally biased region" description="Low complexity" evidence="3">
    <location>
        <begin position="718"/>
        <end position="731"/>
    </location>
</feature>
<evidence type="ECO:0000259" key="4">
    <source>
        <dbReference type="Pfam" id="PF23559"/>
    </source>
</evidence>
<evidence type="ECO:0000256" key="2">
    <source>
        <dbReference type="ARBA" id="ARBA00022821"/>
    </source>
</evidence>
<reference evidence="6" key="1">
    <citation type="submission" date="2022-08" db="EMBL/GenBank/DDBJ databases">
        <authorList>
            <person name="Marques A."/>
        </authorList>
    </citation>
    <scope>NUCLEOTIDE SEQUENCE</scope>
    <source>
        <strain evidence="6">RhyPub2mFocal</strain>
        <tissue evidence="6">Leaves</tissue>
    </source>
</reference>
<accession>A0AAV8DFB0</accession>
<proteinExistence type="predicted"/>
<dbReference type="Gene3D" id="1.10.10.10">
    <property type="entry name" value="Winged helix-like DNA-binding domain superfamily/Winged helix DNA-binding domain"/>
    <property type="match status" value="1"/>
</dbReference>
<name>A0AAV8DFB0_9POAL</name>
<dbReference type="AlphaFoldDB" id="A0AAV8DFB0"/>
<feature type="domain" description="Disease resistance protein winged helix" evidence="4">
    <location>
        <begin position="15"/>
        <end position="83"/>
    </location>
</feature>
<dbReference type="Proteomes" id="UP001140206">
    <property type="component" value="Chromosome 4"/>
</dbReference>
<dbReference type="Gene3D" id="3.80.10.10">
    <property type="entry name" value="Ribonuclease Inhibitor"/>
    <property type="match status" value="1"/>
</dbReference>
<dbReference type="Pfam" id="PF23559">
    <property type="entry name" value="WHD_DRP"/>
    <property type="match status" value="1"/>
</dbReference>
<keyword evidence="7" id="KW-1185">Reference proteome</keyword>
<evidence type="ECO:0000256" key="1">
    <source>
        <dbReference type="ARBA" id="ARBA00022737"/>
    </source>
</evidence>
<gene>
    <name evidence="6" type="ORF">LUZ62_075446</name>
</gene>
<dbReference type="PANTHER" id="PTHR47186">
    <property type="entry name" value="LEUCINE-RICH REPEAT-CONTAINING PROTEIN 57"/>
    <property type="match status" value="1"/>
</dbReference>